<dbReference type="EMBL" id="FBWC01000042">
    <property type="protein sequence ID" value="CUX68187.1"/>
    <property type="molecule type" value="Genomic_DNA"/>
</dbReference>
<accession>A0A1S7SF69</accession>
<evidence type="ECO:0000313" key="2">
    <source>
        <dbReference type="Proteomes" id="UP000191897"/>
    </source>
</evidence>
<organism evidence="1 2">
    <name type="scientific">Agrobacterium tumefaciens str. Kerr 14</name>
    <dbReference type="NCBI Taxonomy" id="1183424"/>
    <lineage>
        <taxon>Bacteria</taxon>
        <taxon>Pseudomonadati</taxon>
        <taxon>Pseudomonadota</taxon>
        <taxon>Alphaproteobacteria</taxon>
        <taxon>Hyphomicrobiales</taxon>
        <taxon>Rhizobiaceae</taxon>
        <taxon>Rhizobium/Agrobacterium group</taxon>
        <taxon>Agrobacterium</taxon>
        <taxon>Agrobacterium tumefaciens complex</taxon>
    </lineage>
</organism>
<reference evidence="1 2" key="1">
    <citation type="submission" date="2016-01" db="EMBL/GenBank/DDBJ databases">
        <authorList>
            <person name="Oliw E.H."/>
        </authorList>
    </citation>
    <scope>NUCLEOTIDE SEQUENCE [LARGE SCALE GENOMIC DNA]</scope>
    <source>
        <strain evidence="1 2">Kerr 14</strain>
    </source>
</reference>
<gene>
    <name evidence="1" type="ORF">AGR4C_pb30103</name>
</gene>
<name>A0A1S7SF69_AGRTU</name>
<sequence length="28" mass="3259">MTDQDVETLRHLVNEGMGKTRFARSRPI</sequence>
<proteinExistence type="predicted"/>
<dbReference type="AlphaFoldDB" id="A0A1S7SF69"/>
<dbReference type="Proteomes" id="UP000191897">
    <property type="component" value="Unassembled WGS sequence"/>
</dbReference>
<evidence type="ECO:0000313" key="1">
    <source>
        <dbReference type="EMBL" id="CUX68187.1"/>
    </source>
</evidence>
<protein>
    <submittedName>
        <fullName evidence="1">Uncharacterized protein</fullName>
    </submittedName>
</protein>